<dbReference type="AlphaFoldDB" id="A0A3G1IVE5"/>
<protein>
    <submittedName>
        <fullName evidence="2">Uncharacterized protein</fullName>
    </submittedName>
</protein>
<geneLocation type="plastid" evidence="2"/>
<feature type="region of interest" description="Disordered" evidence="1">
    <location>
        <begin position="178"/>
        <end position="197"/>
    </location>
</feature>
<evidence type="ECO:0000256" key="1">
    <source>
        <dbReference type="SAM" id="MobiDB-lite"/>
    </source>
</evidence>
<evidence type="ECO:0000313" key="2">
    <source>
        <dbReference type="EMBL" id="ASQ40017.1"/>
    </source>
</evidence>
<reference evidence="2" key="1">
    <citation type="submission" date="2017-05" db="EMBL/GenBank/DDBJ databases">
        <title>Plastid comparative genomics reveals ancient divergence between Glaucophyte genera.</title>
        <authorList>
            <person name="Figueroa-Martinez F.J."/>
            <person name="Jackson C."/>
            <person name="Reyes-Prieto A."/>
        </authorList>
    </citation>
    <scope>NUCLEOTIDE SEQUENCE</scope>
    <source>
        <strain evidence="2">SAG 229-2</strain>
    </source>
</reference>
<accession>A0A3G1IVE5</accession>
<proteinExistence type="predicted"/>
<organism evidence="2">
    <name type="scientific">Glaucocystis incrassata</name>
    <dbReference type="NCBI Taxonomy" id="1789788"/>
    <lineage>
        <taxon>Eukaryota</taxon>
        <taxon>Glaucocystophyceae</taxon>
        <taxon>Glaucocystales</taxon>
        <taxon>Glaucocystaceae</taxon>
        <taxon>Glaucocystis</taxon>
    </lineage>
</organism>
<sequence length="222" mass="26504">MVYTNSSIRTLYPKKYIWILFMCFFLGRFNNKPDFSFHSTVTNHPSIAFLNSPNWSIKKPLSPKNRRNTDSLLVYSQPVTKSIDFVDPENVRPIPTETCEKAFQYVKDHFHLKFKGVELGPIPKVQFVHENQQQEEKMKQLEYQSLAQQIVYWSEKTKSVINERKLARLRFEEEQHKSREERLQSKEEHLQRMKLNEEKHQKDIELIQAQIDSFKNRTGSLQ</sequence>
<dbReference type="EMBL" id="MF167425">
    <property type="protein sequence ID" value="ASQ40017.1"/>
    <property type="molecule type" value="Genomic_DNA"/>
</dbReference>
<dbReference type="GeneID" id="38575382"/>
<name>A0A3G1IVE5_9EUKA</name>
<dbReference type="RefSeq" id="YP_009545956.1">
    <property type="nucleotide sequence ID" value="NC_040152.1"/>
</dbReference>
<keyword evidence="2" id="KW-0934">Plastid</keyword>
<gene>
    <name evidence="2" type="primary">orf164</name>
</gene>